<evidence type="ECO:0000256" key="7">
    <source>
        <dbReference type="ARBA" id="ARBA00022679"/>
    </source>
</evidence>
<keyword evidence="15" id="KW-1185">Reference proteome</keyword>
<dbReference type="GO" id="GO:0016034">
    <property type="term" value="F:maleylacetoacetate isomerase activity"/>
    <property type="evidence" value="ECO:0007669"/>
    <property type="project" value="UniProtKB-EC"/>
</dbReference>
<feature type="domain" description="GST N-terminal" evidence="12">
    <location>
        <begin position="3"/>
        <end position="86"/>
    </location>
</feature>
<reference evidence="14" key="1">
    <citation type="journal article" date="2023" name="G3 (Bethesda)">
        <title>A reference genome for the long-term kleptoplast-retaining sea slug Elysia crispata morphotype clarki.</title>
        <authorList>
            <person name="Eastman K.E."/>
            <person name="Pendleton A.L."/>
            <person name="Shaikh M.A."/>
            <person name="Suttiyut T."/>
            <person name="Ogas R."/>
            <person name="Tomko P."/>
            <person name="Gavelis G."/>
            <person name="Widhalm J.R."/>
            <person name="Wisecaver J.H."/>
        </authorList>
    </citation>
    <scope>NUCLEOTIDE SEQUENCE</scope>
    <source>
        <strain evidence="14">ECLA1</strain>
    </source>
</reference>
<dbReference type="GO" id="GO:0005739">
    <property type="term" value="C:mitochondrion"/>
    <property type="evidence" value="ECO:0007669"/>
    <property type="project" value="TreeGrafter"/>
</dbReference>
<dbReference type="PROSITE" id="PS50405">
    <property type="entry name" value="GST_CTER"/>
    <property type="match status" value="1"/>
</dbReference>
<dbReference type="GO" id="GO:0006572">
    <property type="term" value="P:L-tyrosine catabolic process"/>
    <property type="evidence" value="ECO:0007669"/>
    <property type="project" value="UniProtKB-KW"/>
</dbReference>
<evidence type="ECO:0000256" key="4">
    <source>
        <dbReference type="ARBA" id="ARBA00004671"/>
    </source>
</evidence>
<comment type="catalytic activity">
    <reaction evidence="1">
        <text>4-maleylacetoacetate = 4-fumarylacetoacetate</text>
        <dbReference type="Rhea" id="RHEA:14817"/>
        <dbReference type="ChEBI" id="CHEBI:17105"/>
        <dbReference type="ChEBI" id="CHEBI:18034"/>
        <dbReference type="EC" id="5.2.1.2"/>
    </reaction>
</comment>
<dbReference type="InterPro" id="IPR036249">
    <property type="entry name" value="Thioredoxin-like_sf"/>
</dbReference>
<gene>
    <name evidence="14" type="ORF">RRG08_001518</name>
</gene>
<keyword evidence="7" id="KW-0808">Transferase</keyword>
<dbReference type="Proteomes" id="UP001283361">
    <property type="component" value="Unassembled WGS sequence"/>
</dbReference>
<evidence type="ECO:0000256" key="6">
    <source>
        <dbReference type="ARBA" id="ARBA00022490"/>
    </source>
</evidence>
<dbReference type="GO" id="GO:0004364">
    <property type="term" value="F:glutathione transferase activity"/>
    <property type="evidence" value="ECO:0007669"/>
    <property type="project" value="UniProtKB-EC"/>
</dbReference>
<comment type="similarity">
    <text evidence="5">Belongs to the GST superfamily. Zeta family.</text>
</comment>
<evidence type="ECO:0000256" key="1">
    <source>
        <dbReference type="ARBA" id="ARBA00001622"/>
    </source>
</evidence>
<dbReference type="Gene3D" id="3.40.30.10">
    <property type="entry name" value="Glutaredoxin"/>
    <property type="match status" value="1"/>
</dbReference>
<keyword evidence="8" id="KW-0828">Tyrosine catabolism</keyword>
<evidence type="ECO:0000256" key="8">
    <source>
        <dbReference type="ARBA" id="ARBA00022878"/>
    </source>
</evidence>
<dbReference type="GO" id="GO:0006559">
    <property type="term" value="P:L-phenylalanine catabolic process"/>
    <property type="evidence" value="ECO:0007669"/>
    <property type="project" value="UniProtKB-KW"/>
</dbReference>
<dbReference type="SUPFAM" id="SSF47616">
    <property type="entry name" value="GST C-terminal domain-like"/>
    <property type="match status" value="1"/>
</dbReference>
<dbReference type="AlphaFoldDB" id="A0AAE1AB09"/>
<dbReference type="InterPro" id="IPR010987">
    <property type="entry name" value="Glutathione-S-Trfase_C-like"/>
</dbReference>
<dbReference type="InterPro" id="IPR034330">
    <property type="entry name" value="GST_Zeta_C"/>
</dbReference>
<dbReference type="Pfam" id="PF14497">
    <property type="entry name" value="GST_C_3"/>
    <property type="match status" value="1"/>
</dbReference>
<dbReference type="SUPFAM" id="SSF52833">
    <property type="entry name" value="Thioredoxin-like"/>
    <property type="match status" value="1"/>
</dbReference>
<name>A0AAE1AB09_9GAST</name>
<sequence length="215" mass="24459">MAEKVVLYSYFRSSASWRVRIALALKDVKYEYKAVHLIKDGGEQNSEEYKKLNPMGLVPSLEIDGHLLTQSLPIIEYLEEKYPQPALLPTDAYGKAQVRALSEIVNSGIQPLQNLKVLQKYGDGKEEWARFHIERGLIALEKMLEKTAGNYSYGDQVTMADLCLVPQIYNANRFKVDMKQFPIINCVHDKLIQLPAFVAADPSKQPDTPEDMRKN</sequence>
<feature type="domain" description="GST C-terminal" evidence="13">
    <location>
        <begin position="91"/>
        <end position="210"/>
    </location>
</feature>
<dbReference type="FunFam" id="3.40.30.10:FF:000041">
    <property type="entry name" value="Maleylacetoacetate isomerase isoform 1"/>
    <property type="match status" value="1"/>
</dbReference>
<evidence type="ECO:0000313" key="14">
    <source>
        <dbReference type="EMBL" id="KAK3784210.1"/>
    </source>
</evidence>
<evidence type="ECO:0000256" key="5">
    <source>
        <dbReference type="ARBA" id="ARBA00010007"/>
    </source>
</evidence>
<dbReference type="SFLD" id="SFLDS00019">
    <property type="entry name" value="Glutathione_Transferase_(cytos"/>
    <property type="match status" value="1"/>
</dbReference>
<dbReference type="SFLD" id="SFLDG00358">
    <property type="entry name" value="Main_(cytGST)"/>
    <property type="match status" value="1"/>
</dbReference>
<evidence type="ECO:0000256" key="11">
    <source>
        <dbReference type="ARBA" id="ARBA00047960"/>
    </source>
</evidence>
<keyword evidence="10" id="KW-0413">Isomerase</keyword>
<dbReference type="Gene3D" id="1.20.1050.10">
    <property type="match status" value="1"/>
</dbReference>
<dbReference type="CDD" id="cd03042">
    <property type="entry name" value="GST_N_Zeta"/>
    <property type="match status" value="1"/>
</dbReference>
<evidence type="ECO:0000259" key="12">
    <source>
        <dbReference type="PROSITE" id="PS50404"/>
    </source>
</evidence>
<evidence type="ECO:0000256" key="2">
    <source>
        <dbReference type="ARBA" id="ARBA00001955"/>
    </source>
</evidence>
<comment type="catalytic activity">
    <reaction evidence="11">
        <text>RX + glutathione = an S-substituted glutathione + a halide anion + H(+)</text>
        <dbReference type="Rhea" id="RHEA:16437"/>
        <dbReference type="ChEBI" id="CHEBI:15378"/>
        <dbReference type="ChEBI" id="CHEBI:16042"/>
        <dbReference type="ChEBI" id="CHEBI:17792"/>
        <dbReference type="ChEBI" id="CHEBI:57925"/>
        <dbReference type="ChEBI" id="CHEBI:90779"/>
        <dbReference type="EC" id="2.5.1.18"/>
    </reaction>
</comment>
<dbReference type="Pfam" id="PF13417">
    <property type="entry name" value="GST_N_3"/>
    <property type="match status" value="1"/>
</dbReference>
<dbReference type="InterPro" id="IPR034333">
    <property type="entry name" value="GST_Zeta_N"/>
</dbReference>
<dbReference type="PROSITE" id="PS50404">
    <property type="entry name" value="GST_NTER"/>
    <property type="match status" value="1"/>
</dbReference>
<dbReference type="InterPro" id="IPR040079">
    <property type="entry name" value="Glutathione_S-Trfase"/>
</dbReference>
<comment type="subcellular location">
    <subcellularLocation>
        <location evidence="3">Cytoplasm</location>
    </subcellularLocation>
</comment>
<dbReference type="FunFam" id="1.20.1050.10:FF:000010">
    <property type="entry name" value="Maleylacetoacetate isomerase isoform 1"/>
    <property type="match status" value="1"/>
</dbReference>
<accession>A0AAE1AB09</accession>
<dbReference type="InterPro" id="IPR004045">
    <property type="entry name" value="Glutathione_S-Trfase_N"/>
</dbReference>
<dbReference type="EMBL" id="JAWDGP010002302">
    <property type="protein sequence ID" value="KAK3784210.1"/>
    <property type="molecule type" value="Genomic_DNA"/>
</dbReference>
<dbReference type="GO" id="GO:0006749">
    <property type="term" value="P:glutathione metabolic process"/>
    <property type="evidence" value="ECO:0007669"/>
    <property type="project" value="TreeGrafter"/>
</dbReference>
<proteinExistence type="inferred from homology"/>
<comment type="caution">
    <text evidence="14">The sequence shown here is derived from an EMBL/GenBank/DDBJ whole genome shotgun (WGS) entry which is preliminary data.</text>
</comment>
<protein>
    <recommendedName>
        <fullName evidence="16">Maleylacetoacetate isomerase</fullName>
    </recommendedName>
</protein>
<organism evidence="14 15">
    <name type="scientific">Elysia crispata</name>
    <name type="common">lettuce slug</name>
    <dbReference type="NCBI Taxonomy" id="231223"/>
    <lineage>
        <taxon>Eukaryota</taxon>
        <taxon>Metazoa</taxon>
        <taxon>Spiralia</taxon>
        <taxon>Lophotrochozoa</taxon>
        <taxon>Mollusca</taxon>
        <taxon>Gastropoda</taxon>
        <taxon>Heterobranchia</taxon>
        <taxon>Euthyneura</taxon>
        <taxon>Panpulmonata</taxon>
        <taxon>Sacoglossa</taxon>
        <taxon>Placobranchoidea</taxon>
        <taxon>Plakobranchidae</taxon>
        <taxon>Elysia</taxon>
    </lineage>
</organism>
<comment type="cofactor">
    <cofactor evidence="2">
        <name>glutathione</name>
        <dbReference type="ChEBI" id="CHEBI:57925"/>
    </cofactor>
</comment>
<dbReference type="InterPro" id="IPR004046">
    <property type="entry name" value="GST_C"/>
</dbReference>
<evidence type="ECO:0000256" key="9">
    <source>
        <dbReference type="ARBA" id="ARBA00023232"/>
    </source>
</evidence>
<comment type="pathway">
    <text evidence="4">Amino-acid degradation; L-phenylalanine degradation; acetoacetate and fumarate from L-phenylalanine: step 5/6.</text>
</comment>
<evidence type="ECO:0000313" key="15">
    <source>
        <dbReference type="Proteomes" id="UP001283361"/>
    </source>
</evidence>
<dbReference type="CDD" id="cd03191">
    <property type="entry name" value="GST_C_Zeta"/>
    <property type="match status" value="1"/>
</dbReference>
<keyword evidence="6" id="KW-0963">Cytoplasm</keyword>
<dbReference type="InterPro" id="IPR036282">
    <property type="entry name" value="Glutathione-S-Trfase_C_sf"/>
</dbReference>
<dbReference type="PANTHER" id="PTHR42673:SF4">
    <property type="entry name" value="MALEYLACETOACETATE ISOMERASE"/>
    <property type="match status" value="1"/>
</dbReference>
<dbReference type="PANTHER" id="PTHR42673">
    <property type="entry name" value="MALEYLACETOACETATE ISOMERASE"/>
    <property type="match status" value="1"/>
</dbReference>
<keyword evidence="9" id="KW-0585">Phenylalanine catabolism</keyword>
<evidence type="ECO:0008006" key="16">
    <source>
        <dbReference type="Google" id="ProtNLM"/>
    </source>
</evidence>
<evidence type="ECO:0000259" key="13">
    <source>
        <dbReference type="PROSITE" id="PS50405"/>
    </source>
</evidence>
<evidence type="ECO:0000256" key="3">
    <source>
        <dbReference type="ARBA" id="ARBA00004496"/>
    </source>
</evidence>
<evidence type="ECO:0000256" key="10">
    <source>
        <dbReference type="ARBA" id="ARBA00023235"/>
    </source>
</evidence>
<dbReference type="InterPro" id="IPR005955">
    <property type="entry name" value="GST_Zeta"/>
</dbReference>
<dbReference type="NCBIfam" id="TIGR01262">
    <property type="entry name" value="maiA"/>
    <property type="match status" value="1"/>
</dbReference>